<name>A0A3M2HTC8_9GAMM</name>
<organism evidence="3 4">
    <name type="scientific">Solilutibacter pythonis</name>
    <dbReference type="NCBI Taxonomy" id="2483112"/>
    <lineage>
        <taxon>Bacteria</taxon>
        <taxon>Pseudomonadati</taxon>
        <taxon>Pseudomonadota</taxon>
        <taxon>Gammaproteobacteria</taxon>
        <taxon>Lysobacterales</taxon>
        <taxon>Lysobacteraceae</taxon>
        <taxon>Solilutibacter</taxon>
    </lineage>
</organism>
<dbReference type="InterPro" id="IPR019223">
    <property type="entry name" value="DUF2147"/>
</dbReference>
<proteinExistence type="predicted"/>
<evidence type="ECO:0000256" key="1">
    <source>
        <dbReference type="SAM" id="SignalP"/>
    </source>
</evidence>
<reference evidence="3 4" key="1">
    <citation type="submission" date="2018-10" db="EMBL/GenBank/DDBJ databases">
        <title>Proposal of Lysobacter pythonis sp. nov. isolated from royal pythons (Python regius).</title>
        <authorList>
            <person name="Hans-Juergen B."/>
            <person name="Huptas C."/>
            <person name="Sandra B."/>
            <person name="Igor L."/>
            <person name="Joachim S."/>
            <person name="Siegfried S."/>
            <person name="Mareike W."/>
            <person name="Peter K."/>
        </authorList>
    </citation>
    <scope>NUCLEOTIDE SEQUENCE [LARGE SCALE GENOMIC DNA]</scope>
    <source>
        <strain evidence="3 4">4284/11</strain>
    </source>
</reference>
<sequence length="141" mass="15226">MRKTLFVLTLGLAAMPMLASAQQSPVGKWRTLDDETRKPMTVVEVYEAQNGTLAAKIVENIAAPPTCTKCSGKDKGKSIIGMPVLWNLKNKNGVWGDGNGLKPSTGDTFRAKSVVVTDGGRKLEVTGCKAIFCRTATWLRN</sequence>
<feature type="domain" description="DUF2147" evidence="2">
    <location>
        <begin position="27"/>
        <end position="140"/>
    </location>
</feature>
<accession>A0A3M2HTC8</accession>
<protein>
    <submittedName>
        <fullName evidence="3">DUF2147 domain-containing protein</fullName>
    </submittedName>
</protein>
<evidence type="ECO:0000259" key="2">
    <source>
        <dbReference type="Pfam" id="PF09917"/>
    </source>
</evidence>
<dbReference type="RefSeq" id="WP_122101474.1">
    <property type="nucleotide sequence ID" value="NZ_RFLY01000008.1"/>
</dbReference>
<dbReference type="Gene3D" id="2.40.128.520">
    <property type="match status" value="1"/>
</dbReference>
<feature type="signal peptide" evidence="1">
    <location>
        <begin position="1"/>
        <end position="21"/>
    </location>
</feature>
<comment type="caution">
    <text evidence="3">The sequence shown here is derived from an EMBL/GenBank/DDBJ whole genome shotgun (WGS) entry which is preliminary data.</text>
</comment>
<gene>
    <name evidence="3" type="ORF">EBB59_07200</name>
</gene>
<evidence type="ECO:0000313" key="3">
    <source>
        <dbReference type="EMBL" id="RMH93001.1"/>
    </source>
</evidence>
<evidence type="ECO:0000313" key="4">
    <source>
        <dbReference type="Proteomes" id="UP000275012"/>
    </source>
</evidence>
<dbReference type="AlphaFoldDB" id="A0A3M2HTC8"/>
<keyword evidence="1" id="KW-0732">Signal</keyword>
<dbReference type="Pfam" id="PF09917">
    <property type="entry name" value="DUF2147"/>
    <property type="match status" value="1"/>
</dbReference>
<dbReference type="OrthoDB" id="9814399at2"/>
<dbReference type="EMBL" id="RFLY01000008">
    <property type="protein sequence ID" value="RMH93001.1"/>
    <property type="molecule type" value="Genomic_DNA"/>
</dbReference>
<keyword evidence="4" id="KW-1185">Reference proteome</keyword>
<dbReference type="PANTHER" id="PTHR36919:SF3">
    <property type="entry name" value="BLL5882 PROTEIN"/>
    <property type="match status" value="1"/>
</dbReference>
<dbReference type="Proteomes" id="UP000275012">
    <property type="component" value="Unassembled WGS sequence"/>
</dbReference>
<feature type="chain" id="PRO_5017994523" evidence="1">
    <location>
        <begin position="22"/>
        <end position="141"/>
    </location>
</feature>
<dbReference type="PANTHER" id="PTHR36919">
    <property type="entry name" value="BLR1215 PROTEIN"/>
    <property type="match status" value="1"/>
</dbReference>